<keyword evidence="1" id="KW-1133">Transmembrane helix</keyword>
<sequence length="474" mass="51909">MQMRADDNITIDEEGNRSMLEKTLAAPRLNTRRNLLVFLIPSLIGILLFMTPVQHQGDITIPVAVLAKTVQTVLADHLVAMVSGIITTTMVLTLIAWLFKPAILVRRPFLNSLFNVSPFWALVRILGGVFVLLTFFGIGPEALRSDATGGLVLHDLLPVLFSVFIFAGLLLPLLLDFGLLEFVGTMMTRIMRPVFRLPGRSAVDCFASWLGDGSVGILLTSKQYEGKFYTQREAAVIGTTFSAVSITFCLVVISQVKLAHLFVPFYLTVCLAGVVAAIIVPRLPPLCWKKDVYSDGTPLCRKHEAVPHEHGILSYGFERALKKAESVTDFGAVAREGLKNALDMVFGVLPVVMAIGTCALMLAEHTPLFTWLGAPFVPLLELLRLPEAEAASRTIMVGFADMFIPAILASSIESEMTRFVIAALSVTQLIYMSEVGALLLGSKIPVKLWELFLIFLMRTLITLPVIAAVAHLIF</sequence>
<dbReference type="EMBL" id="CP013067">
    <property type="protein sequence ID" value="ALP42816.1"/>
    <property type="molecule type" value="Genomic_DNA"/>
</dbReference>
<dbReference type="AlphaFoldDB" id="A0A0S2SM72"/>
<protein>
    <submittedName>
        <fullName evidence="3">Membrane protein</fullName>
    </submittedName>
</protein>
<evidence type="ECO:0000313" key="4">
    <source>
        <dbReference type="Proteomes" id="UP000058114"/>
    </source>
</evidence>
<feature type="transmembrane region" description="Helical" evidence="1">
    <location>
        <begin position="418"/>
        <end position="440"/>
    </location>
</feature>
<dbReference type="Proteomes" id="UP000058114">
    <property type="component" value="Chromosome"/>
</dbReference>
<gene>
    <name evidence="3" type="ORF">WL1483_4868</name>
</gene>
<feature type="transmembrane region" description="Helical" evidence="1">
    <location>
        <begin position="78"/>
        <end position="99"/>
    </location>
</feature>
<dbReference type="InterPro" id="IPR011642">
    <property type="entry name" value="Gate_dom"/>
</dbReference>
<feature type="transmembrane region" description="Helical" evidence="1">
    <location>
        <begin position="344"/>
        <end position="362"/>
    </location>
</feature>
<feature type="transmembrane region" description="Helical" evidence="1">
    <location>
        <begin position="259"/>
        <end position="280"/>
    </location>
</feature>
<feature type="transmembrane region" description="Helical" evidence="1">
    <location>
        <begin position="395"/>
        <end position="412"/>
    </location>
</feature>
<dbReference type="KEGG" id="asr:WL1483_4868"/>
<dbReference type="Pfam" id="PF07670">
    <property type="entry name" value="Gate"/>
    <property type="match status" value="1"/>
</dbReference>
<keyword evidence="1" id="KW-0812">Transmembrane</keyword>
<feature type="domain" description="Nucleoside transporter/FeoB GTPase Gate" evidence="2">
    <location>
        <begin position="159"/>
        <end position="256"/>
    </location>
</feature>
<reference evidence="3 4" key="2">
    <citation type="journal article" date="2016" name="Genome Announc.">
        <title>Complete Genome Sequence of the Highly Virulent Aeromonas schubertii Strain WL1483, Isolated from Diseased Snakehead Fish (Channa argus) in China.</title>
        <authorList>
            <person name="Liu L."/>
            <person name="Li N."/>
            <person name="Zhang D."/>
            <person name="Fu X."/>
            <person name="Shi C."/>
            <person name="Lin Q."/>
            <person name="Hao G."/>
        </authorList>
    </citation>
    <scope>NUCLEOTIDE SEQUENCE [LARGE SCALE GENOMIC DNA]</scope>
    <source>
        <strain evidence="3 4">WL1483</strain>
    </source>
</reference>
<feature type="transmembrane region" description="Helical" evidence="1">
    <location>
        <begin position="452"/>
        <end position="473"/>
    </location>
</feature>
<feature type="transmembrane region" description="Helical" evidence="1">
    <location>
        <begin position="234"/>
        <end position="253"/>
    </location>
</feature>
<name>A0A0S2SM72_9GAMM</name>
<dbReference type="PATRIC" id="fig|652.5.peg.3258"/>
<accession>A0A0S2SM72</accession>
<evidence type="ECO:0000313" key="3">
    <source>
        <dbReference type="EMBL" id="ALP42816.1"/>
    </source>
</evidence>
<feature type="transmembrane region" description="Helical" evidence="1">
    <location>
        <begin position="35"/>
        <end position="53"/>
    </location>
</feature>
<feature type="transmembrane region" description="Helical" evidence="1">
    <location>
        <begin position="159"/>
        <end position="183"/>
    </location>
</feature>
<evidence type="ECO:0000256" key="1">
    <source>
        <dbReference type="SAM" id="Phobius"/>
    </source>
</evidence>
<feature type="transmembrane region" description="Helical" evidence="1">
    <location>
        <begin position="119"/>
        <end position="139"/>
    </location>
</feature>
<reference evidence="4" key="1">
    <citation type="submission" date="2015-10" db="EMBL/GenBank/DDBJ databases">
        <title>Complete Genome Sequence of Aeromonas schubertii strain WL1483.</title>
        <authorList>
            <person name="Liu L."/>
        </authorList>
    </citation>
    <scope>NUCLEOTIDE SEQUENCE [LARGE SCALE GENOMIC DNA]</scope>
    <source>
        <strain evidence="4">WL1483</strain>
    </source>
</reference>
<keyword evidence="1" id="KW-0472">Membrane</keyword>
<organism evidence="3 4">
    <name type="scientific">Aeromonas schubertii</name>
    <dbReference type="NCBI Taxonomy" id="652"/>
    <lineage>
        <taxon>Bacteria</taxon>
        <taxon>Pseudomonadati</taxon>
        <taxon>Pseudomonadota</taxon>
        <taxon>Gammaproteobacteria</taxon>
        <taxon>Aeromonadales</taxon>
        <taxon>Aeromonadaceae</taxon>
        <taxon>Aeromonas</taxon>
    </lineage>
</organism>
<evidence type="ECO:0000259" key="2">
    <source>
        <dbReference type="Pfam" id="PF07670"/>
    </source>
</evidence>
<proteinExistence type="predicted"/>